<evidence type="ECO:0000313" key="7">
    <source>
        <dbReference type="EMBL" id="VDI37260.1"/>
    </source>
</evidence>
<dbReference type="Gene3D" id="2.60.40.10">
    <property type="entry name" value="Immunoglobulins"/>
    <property type="match status" value="2"/>
</dbReference>
<dbReference type="EMBL" id="UYJE01005428">
    <property type="protein sequence ID" value="VDI37260.1"/>
    <property type="molecule type" value="Genomic_DNA"/>
</dbReference>
<protein>
    <recommendedName>
        <fullName evidence="6">Ig-like domain-containing protein</fullName>
    </recommendedName>
</protein>
<evidence type="ECO:0000256" key="3">
    <source>
        <dbReference type="ARBA" id="ARBA00023157"/>
    </source>
</evidence>
<comment type="caution">
    <text evidence="7">The sequence shown here is derived from an EMBL/GenBank/DDBJ whole genome shotgun (WGS) entry which is preliminary data.</text>
</comment>
<sequence>MEVYVSVVDPSNIRILEETEKHRVIGVIGQEMSINCTVTSGEPEETLIIKDDDGREMVKDGPSSVKFQLKPDHNDDGRNFTCLVLSCDKPNITVQAYPKNTTMEGNSLEIRCNDEEGSTNVISRYKWLHNGKSLNHSLKVLQINVTTPKDNGNFTCTAENEAGEARDTIEINILYAPVIDNYSISFSENNQNLLVNCNASGNPNNFTFGEWNHTSDVGTFIRHLNGSVEGRLNISSFTGTAKTYENGGLYVCNVSNGISFTDGSLWRTGTIEVIIKESPVFTEQSKPEQIGYIDNTSILCVDVISSSRIMSAKWYNERTEVNKTERFTMTQKGLSIKAQFHNKMVYTKSYRCDLVIQQTEPEDFQNYTVIVQNEYGFSSFIIKLQYA</sequence>
<dbReference type="InterPro" id="IPR051275">
    <property type="entry name" value="Cell_adhesion_signaling"/>
</dbReference>
<accession>A0A8B6ENN0</accession>
<comment type="subcellular location">
    <subcellularLocation>
        <location evidence="1">Membrane</location>
        <topology evidence="1">Single-pass type I membrane protein</topology>
    </subcellularLocation>
</comment>
<evidence type="ECO:0000259" key="6">
    <source>
        <dbReference type="PROSITE" id="PS50835"/>
    </source>
</evidence>
<gene>
    <name evidence="7" type="ORF">MGAL_10B073751</name>
</gene>
<proteinExistence type="predicted"/>
<evidence type="ECO:0000313" key="8">
    <source>
        <dbReference type="Proteomes" id="UP000596742"/>
    </source>
</evidence>
<dbReference type="Pfam" id="PF13927">
    <property type="entry name" value="Ig_3"/>
    <property type="match status" value="1"/>
</dbReference>
<dbReference type="SMART" id="SM00408">
    <property type="entry name" value="IGc2"/>
    <property type="match status" value="2"/>
</dbReference>
<dbReference type="InterPro" id="IPR003598">
    <property type="entry name" value="Ig_sub2"/>
</dbReference>
<dbReference type="InterPro" id="IPR036179">
    <property type="entry name" value="Ig-like_dom_sf"/>
</dbReference>
<evidence type="ECO:0000256" key="2">
    <source>
        <dbReference type="ARBA" id="ARBA00023136"/>
    </source>
</evidence>
<evidence type="ECO:0000256" key="4">
    <source>
        <dbReference type="ARBA" id="ARBA00023180"/>
    </source>
</evidence>
<dbReference type="GO" id="GO:0005911">
    <property type="term" value="C:cell-cell junction"/>
    <property type="evidence" value="ECO:0007669"/>
    <property type="project" value="TreeGrafter"/>
</dbReference>
<keyword evidence="3" id="KW-1015">Disulfide bond</keyword>
<feature type="non-terminal residue" evidence="7">
    <location>
        <position position="1"/>
    </location>
</feature>
<evidence type="ECO:0000256" key="1">
    <source>
        <dbReference type="ARBA" id="ARBA00004479"/>
    </source>
</evidence>
<dbReference type="InterPro" id="IPR007110">
    <property type="entry name" value="Ig-like_dom"/>
</dbReference>
<keyword evidence="4" id="KW-0325">Glycoprotein</keyword>
<dbReference type="InterPro" id="IPR013783">
    <property type="entry name" value="Ig-like_fold"/>
</dbReference>
<dbReference type="GO" id="GO:0005886">
    <property type="term" value="C:plasma membrane"/>
    <property type="evidence" value="ECO:0007669"/>
    <property type="project" value="TreeGrafter"/>
</dbReference>
<dbReference type="PANTHER" id="PTHR11640">
    <property type="entry name" value="NEPHRIN"/>
    <property type="match status" value="1"/>
</dbReference>
<organism evidence="7 8">
    <name type="scientific">Mytilus galloprovincialis</name>
    <name type="common">Mediterranean mussel</name>
    <dbReference type="NCBI Taxonomy" id="29158"/>
    <lineage>
        <taxon>Eukaryota</taxon>
        <taxon>Metazoa</taxon>
        <taxon>Spiralia</taxon>
        <taxon>Lophotrochozoa</taxon>
        <taxon>Mollusca</taxon>
        <taxon>Bivalvia</taxon>
        <taxon>Autobranchia</taxon>
        <taxon>Pteriomorphia</taxon>
        <taxon>Mytilida</taxon>
        <taxon>Mytiloidea</taxon>
        <taxon>Mytilidae</taxon>
        <taxon>Mytilinae</taxon>
        <taxon>Mytilus</taxon>
    </lineage>
</organism>
<reference evidence="7" key="1">
    <citation type="submission" date="2018-11" db="EMBL/GenBank/DDBJ databases">
        <authorList>
            <person name="Alioto T."/>
            <person name="Alioto T."/>
        </authorList>
    </citation>
    <scope>NUCLEOTIDE SEQUENCE</scope>
</reference>
<dbReference type="SMART" id="SM00409">
    <property type="entry name" value="IG"/>
    <property type="match status" value="3"/>
</dbReference>
<dbReference type="InterPro" id="IPR003599">
    <property type="entry name" value="Ig_sub"/>
</dbReference>
<dbReference type="PROSITE" id="PS50835">
    <property type="entry name" value="IG_LIKE"/>
    <property type="match status" value="2"/>
</dbReference>
<name>A0A8B6ENN0_MYTGA</name>
<dbReference type="AlphaFoldDB" id="A0A8B6ENN0"/>
<dbReference type="GO" id="GO:0098609">
    <property type="term" value="P:cell-cell adhesion"/>
    <property type="evidence" value="ECO:0007669"/>
    <property type="project" value="TreeGrafter"/>
</dbReference>
<feature type="domain" description="Ig-like" evidence="6">
    <location>
        <begin position="177"/>
        <end position="272"/>
    </location>
</feature>
<dbReference type="GO" id="GO:0050839">
    <property type="term" value="F:cell adhesion molecule binding"/>
    <property type="evidence" value="ECO:0007669"/>
    <property type="project" value="TreeGrafter"/>
</dbReference>
<feature type="domain" description="Ig-like" evidence="6">
    <location>
        <begin position="90"/>
        <end position="172"/>
    </location>
</feature>
<keyword evidence="5" id="KW-0393">Immunoglobulin domain</keyword>
<dbReference type="PANTHER" id="PTHR11640:SF158">
    <property type="entry name" value="V-SET AND IMMUNOGLOBULIN DOMAIN-CONTAINING PROTEIN 10-LIKE 2"/>
    <property type="match status" value="1"/>
</dbReference>
<evidence type="ECO:0000256" key="5">
    <source>
        <dbReference type="ARBA" id="ARBA00023319"/>
    </source>
</evidence>
<keyword evidence="2" id="KW-0472">Membrane</keyword>
<dbReference type="Proteomes" id="UP000596742">
    <property type="component" value="Unassembled WGS sequence"/>
</dbReference>
<dbReference type="OrthoDB" id="6143670at2759"/>
<dbReference type="SUPFAM" id="SSF48726">
    <property type="entry name" value="Immunoglobulin"/>
    <property type="match status" value="2"/>
</dbReference>
<keyword evidence="8" id="KW-1185">Reference proteome</keyword>